<dbReference type="EMBL" id="MT014098">
    <property type="protein sequence ID" value="QIP66253.1"/>
    <property type="molecule type" value="Genomic_DNA"/>
</dbReference>
<feature type="compositionally biased region" description="Low complexity" evidence="1">
    <location>
        <begin position="144"/>
        <end position="168"/>
    </location>
</feature>
<evidence type="ECO:0000313" key="4">
    <source>
        <dbReference type="EMBL" id="QIP66519.1"/>
    </source>
</evidence>
<name>A0A7S5S084_WHEAT</name>
<evidence type="ECO:0000313" key="7">
    <source>
        <dbReference type="EMBL" id="QIP66826.1"/>
    </source>
</evidence>
<sequence>MTRLHSTMACACRVRIRCRRLSSSATSPSSRSWSPRAAFAASTERFRAGTLGRPDAHRLFDELLRRDTLVPSCSLNGLLPVLARATSSASCVTDGPALAVALFSRVLRAEAGPWVACPTVCTYGILMDCCYRVRRPDLGRASGRASRQTRSSPTTRSSASATPSGPTRPSACCFMGCPTSAVCLMPSHTTFRKRLSEDRRS</sequence>
<evidence type="ECO:0000256" key="1">
    <source>
        <dbReference type="SAM" id="MobiDB-lite"/>
    </source>
</evidence>
<dbReference type="AlphaFoldDB" id="A0A7S5S084"/>
<proteinExistence type="predicted"/>
<dbReference type="EMBL" id="MT014619">
    <property type="protein sequence ID" value="QIP66519.1"/>
    <property type="molecule type" value="Genomic_DNA"/>
</dbReference>
<evidence type="ECO:0000313" key="5">
    <source>
        <dbReference type="EMBL" id="QIP66620.1"/>
    </source>
</evidence>
<evidence type="ECO:0000313" key="2">
    <source>
        <dbReference type="EMBL" id="QIP66253.1"/>
    </source>
</evidence>
<evidence type="ECO:0000313" key="6">
    <source>
        <dbReference type="EMBL" id="QIP66726.1"/>
    </source>
</evidence>
<dbReference type="EMBL" id="MT014805">
    <property type="protein sequence ID" value="QIP66620.1"/>
    <property type="molecule type" value="Genomic_DNA"/>
</dbReference>
<dbReference type="EMBL" id="MT015183">
    <property type="protein sequence ID" value="QIP66826.1"/>
    <property type="molecule type" value="Genomic_DNA"/>
</dbReference>
<evidence type="ECO:0000313" key="3">
    <source>
        <dbReference type="EMBL" id="QIP66414.1"/>
    </source>
</evidence>
<feature type="region of interest" description="Disordered" evidence="1">
    <location>
        <begin position="141"/>
        <end position="168"/>
    </location>
</feature>
<organism evidence="7">
    <name type="scientific">Triticum aestivum</name>
    <name type="common">Wheat</name>
    <dbReference type="NCBI Taxonomy" id="4565"/>
    <lineage>
        <taxon>Eukaryota</taxon>
        <taxon>Viridiplantae</taxon>
        <taxon>Streptophyta</taxon>
        <taxon>Embryophyta</taxon>
        <taxon>Tracheophyta</taxon>
        <taxon>Spermatophyta</taxon>
        <taxon>Magnoliopsida</taxon>
        <taxon>Liliopsida</taxon>
        <taxon>Poales</taxon>
        <taxon>Poaceae</taxon>
        <taxon>BOP clade</taxon>
        <taxon>Pooideae</taxon>
        <taxon>Triticodae</taxon>
        <taxon>Triticeae</taxon>
        <taxon>Triticinae</taxon>
        <taxon>Triticum</taxon>
    </lineage>
</organism>
<protein>
    <submittedName>
        <fullName evidence="7">Restorer of fertility-like protein</fullName>
    </submittedName>
</protein>
<dbReference type="EMBL" id="MT014993">
    <property type="protein sequence ID" value="QIP66726.1"/>
    <property type="molecule type" value="Genomic_DNA"/>
</dbReference>
<reference evidence="7" key="1">
    <citation type="journal article" date="2021" name="Nat. Commun.">
        <title>The genetic basis of cytoplasmic male sterility and fertility restoration in wheat.</title>
        <authorList>
            <person name="Melonek J."/>
            <person name="Duarte J."/>
            <person name="Martin J."/>
            <person name="Beuf L."/>
            <person name="Murigneux A."/>
            <person name="Varenne P."/>
            <person name="Comadran J."/>
            <person name="Specel S."/>
            <person name="Levadoux S."/>
            <person name="Bernath-Levin K."/>
            <person name="Torney F."/>
            <person name="Pichon J.-P."/>
            <person name="Perez P."/>
            <person name="Small I."/>
        </authorList>
    </citation>
    <scope>NUCLEOTIDE SEQUENCE</scope>
    <source>
        <strain evidence="2">Anapurna.300k_Assembly_184</strain>
        <strain evidence="3">FIELDER.NODE_175_length_2097_cov_97.8863</strain>
        <strain evidence="4">Primepii.300k_Assembly_190</strain>
        <strain evidence="5">R0932E.300k_Assembly_194</strain>
        <strain evidence="6">R0934F.300k_Assembly_193</strain>
        <strain evidence="7">R197.300k_Assembly_197</strain>
    </source>
</reference>
<accession>A0A7S5S084</accession>
<dbReference type="EMBL" id="MT014434">
    <property type="protein sequence ID" value="QIP66414.1"/>
    <property type="molecule type" value="Genomic_DNA"/>
</dbReference>